<dbReference type="EMBL" id="JBHTAT010000001">
    <property type="protein sequence ID" value="MFC7254711.1"/>
    <property type="molecule type" value="Genomic_DNA"/>
</dbReference>
<dbReference type="InterPro" id="IPR050902">
    <property type="entry name" value="ABC_Transporter_SBP"/>
</dbReference>
<dbReference type="InterPro" id="IPR026469">
    <property type="entry name" value="Peripla_PGF_1"/>
</dbReference>
<dbReference type="PANTHER" id="PTHR30535:SF34">
    <property type="entry name" value="MOLYBDATE-BINDING PROTEIN MOLA"/>
    <property type="match status" value="1"/>
</dbReference>
<keyword evidence="4" id="KW-1185">Reference proteome</keyword>
<dbReference type="Pfam" id="PF01497">
    <property type="entry name" value="Peripla_BP_2"/>
    <property type="match status" value="1"/>
</dbReference>
<evidence type="ECO:0000259" key="2">
    <source>
        <dbReference type="PROSITE" id="PS50983"/>
    </source>
</evidence>
<dbReference type="GeneID" id="96953033"/>
<sequence length="562" mass="58474">MNTIRAVLVACVVVATLGSPGVGAATAAEDCTFPITRTDATGTDVTLSADPDEVVTLNPSAAQTMYEIDAWDDVVGVSSFADYLPGADEKTTVGSGNTDATVERTIALDPDLVLAPNTIDDSVVSQLRAAGLTVYKFEAAETLDDIVEKTRLTGELVGACEGADSRADEMERQLDVIEGAVDGVDRPKVFYTFFGFTAGDGTFVHEVIETAGGDNIAADTADINASGGDTSGYFVASSEIVVAADPAWFVLSSDEYDRATVPSGAGGVYEETTAYREGNAVVLDANDISQPAPRIVDAILDLVQVLHPEAYETEIEDRVERDSLDSDRGTTTERLADGSVDLRASNVGRSDRVRFDLPARANATVDVRRVNVTLSTVNPTFELRLAYGGNHTAPNGTRALESLRLSGNGIFTGDIDHLTLRLAVNRSRLDGADPDTITLYRSNGTAWVPLQTTRVNATSNGTAANDTLVYEARTTGFSPLLLAAAEPTASTPVTNATATPAATATATPTAVSTSASRTPTPAATAATTTDSPPSTPGNAPGFGALVAALAILLATTAARGRR</sequence>
<feature type="region of interest" description="Disordered" evidence="1">
    <location>
        <begin position="492"/>
        <end position="539"/>
    </location>
</feature>
<feature type="domain" description="Fe/B12 periplasmic-binding" evidence="2">
    <location>
        <begin position="53"/>
        <end position="310"/>
    </location>
</feature>
<reference evidence="3 4" key="1">
    <citation type="journal article" date="2019" name="Int. J. Syst. Evol. Microbiol.">
        <title>The Global Catalogue of Microorganisms (GCM) 10K type strain sequencing project: providing services to taxonomists for standard genome sequencing and annotation.</title>
        <authorList>
            <consortium name="The Broad Institute Genomics Platform"/>
            <consortium name="The Broad Institute Genome Sequencing Center for Infectious Disease"/>
            <person name="Wu L."/>
            <person name="Ma J."/>
        </authorList>
    </citation>
    <scope>NUCLEOTIDE SEQUENCE [LARGE SCALE GENOMIC DNA]</scope>
    <source>
        <strain evidence="3 4">GX21</strain>
    </source>
</reference>
<dbReference type="Proteomes" id="UP001596434">
    <property type="component" value="Unassembled WGS sequence"/>
</dbReference>
<dbReference type="RefSeq" id="WP_379702907.1">
    <property type="nucleotide sequence ID" value="NZ_JBHTAT010000001.1"/>
</dbReference>
<protein>
    <submittedName>
        <fullName evidence="3">PGF-CTERM-anchored ABC transporter substrate-binding protein</fullName>
    </submittedName>
</protein>
<dbReference type="SUPFAM" id="SSF53807">
    <property type="entry name" value="Helical backbone' metal receptor"/>
    <property type="match status" value="1"/>
</dbReference>
<accession>A0ABD5ZW91</accession>
<evidence type="ECO:0000313" key="4">
    <source>
        <dbReference type="Proteomes" id="UP001596434"/>
    </source>
</evidence>
<comment type="caution">
    <text evidence="3">The sequence shown here is derived from an EMBL/GenBank/DDBJ whole genome shotgun (WGS) entry which is preliminary data.</text>
</comment>
<feature type="compositionally biased region" description="Low complexity" evidence="1">
    <location>
        <begin position="492"/>
        <end position="532"/>
    </location>
</feature>
<dbReference type="InterPro" id="IPR002491">
    <property type="entry name" value="ABC_transptr_periplasmic_BD"/>
</dbReference>
<dbReference type="NCBIfam" id="TIGR04281">
    <property type="entry name" value="peripla_PGF_1"/>
    <property type="match status" value="1"/>
</dbReference>
<gene>
    <name evidence="3" type="ORF">ACFQKE_05245</name>
</gene>
<proteinExistence type="predicted"/>
<name>A0ABD5ZW91_9EURY</name>
<organism evidence="3 4">
    <name type="scientific">Haloplanus litoreus</name>
    <dbReference type="NCBI Taxonomy" id="767515"/>
    <lineage>
        <taxon>Archaea</taxon>
        <taxon>Methanobacteriati</taxon>
        <taxon>Methanobacteriota</taxon>
        <taxon>Stenosarchaea group</taxon>
        <taxon>Halobacteria</taxon>
        <taxon>Halobacteriales</taxon>
        <taxon>Haloferacaceae</taxon>
        <taxon>Haloplanus</taxon>
    </lineage>
</organism>
<dbReference type="Gene3D" id="3.40.50.1980">
    <property type="entry name" value="Nitrogenase molybdenum iron protein domain"/>
    <property type="match status" value="2"/>
</dbReference>
<evidence type="ECO:0000256" key="1">
    <source>
        <dbReference type="SAM" id="MobiDB-lite"/>
    </source>
</evidence>
<dbReference type="PROSITE" id="PS50983">
    <property type="entry name" value="FE_B12_PBP"/>
    <property type="match status" value="1"/>
</dbReference>
<dbReference type="PANTHER" id="PTHR30535">
    <property type="entry name" value="VITAMIN B12-BINDING PROTEIN"/>
    <property type="match status" value="1"/>
</dbReference>
<dbReference type="AlphaFoldDB" id="A0ABD5ZW91"/>
<evidence type="ECO:0000313" key="3">
    <source>
        <dbReference type="EMBL" id="MFC7254711.1"/>
    </source>
</evidence>